<dbReference type="Gene3D" id="3.40.50.300">
    <property type="entry name" value="P-loop containing nucleotide triphosphate hydrolases"/>
    <property type="match status" value="1"/>
</dbReference>
<feature type="domain" description="ABC transporter" evidence="5">
    <location>
        <begin position="5"/>
        <end position="241"/>
    </location>
</feature>
<dbReference type="PANTHER" id="PTHR42794:SF1">
    <property type="entry name" value="HEMIN IMPORT ATP-BINDING PROTEIN HMUV"/>
    <property type="match status" value="1"/>
</dbReference>
<dbReference type="AlphaFoldDB" id="A0A1I0VJ52"/>
<dbReference type="Pfam" id="PF00005">
    <property type="entry name" value="ABC_tran"/>
    <property type="match status" value="1"/>
</dbReference>
<gene>
    <name evidence="6" type="ORF">SAMN04488528_1002112</name>
</gene>
<evidence type="ECO:0000256" key="1">
    <source>
        <dbReference type="ARBA" id="ARBA00022448"/>
    </source>
</evidence>
<protein>
    <submittedName>
        <fullName evidence="6">Iron complex transport system ATP-binding protein</fullName>
    </submittedName>
</protein>
<sequence length="262" mass="29637">MGKTITVNGLTYKINDKNILNNMELEIESNKLYTIVGPNGSGKTTLIKHICKIIQCKSGEINIGDIDINSINGRELGKIMSSVPQNTNLDFAYTAWDIVLMGRNPHIGRFKKENDNDLEKVREAMKMTNTYHLKDEDISTLSGGERQRVIIARALAQETPVMILDEPISQLDIHHQIQVMNILKSLVKNYNKTVICVLHDLNIAAQYSDELILVNDGKVLKKGTPKEIINNEVLKEVYNMDFFIMDNPINSCPLILPFNKEK</sequence>
<dbReference type="EMBL" id="FOKI01000002">
    <property type="protein sequence ID" value="SFA76415.1"/>
    <property type="molecule type" value="Genomic_DNA"/>
</dbReference>
<dbReference type="Proteomes" id="UP000198619">
    <property type="component" value="Unassembled WGS sequence"/>
</dbReference>
<dbReference type="GO" id="GO:0005524">
    <property type="term" value="F:ATP binding"/>
    <property type="evidence" value="ECO:0007669"/>
    <property type="project" value="UniProtKB-KW"/>
</dbReference>
<evidence type="ECO:0000313" key="6">
    <source>
        <dbReference type="EMBL" id="SFA76415.1"/>
    </source>
</evidence>
<keyword evidence="7" id="KW-1185">Reference proteome</keyword>
<dbReference type="CDD" id="cd03214">
    <property type="entry name" value="ABC_Iron-Siderophores_B12_Hemin"/>
    <property type="match status" value="1"/>
</dbReference>
<evidence type="ECO:0000256" key="4">
    <source>
        <dbReference type="ARBA" id="ARBA00022967"/>
    </source>
</evidence>
<dbReference type="RefSeq" id="WP_090038269.1">
    <property type="nucleotide sequence ID" value="NZ_FOKI01000002.1"/>
</dbReference>
<dbReference type="PROSITE" id="PS50893">
    <property type="entry name" value="ABC_TRANSPORTER_2"/>
    <property type="match status" value="1"/>
</dbReference>
<dbReference type="SUPFAM" id="SSF52540">
    <property type="entry name" value="P-loop containing nucleoside triphosphate hydrolases"/>
    <property type="match status" value="1"/>
</dbReference>
<proteinExistence type="predicted"/>
<keyword evidence="3 6" id="KW-0067">ATP-binding</keyword>
<dbReference type="PANTHER" id="PTHR42794">
    <property type="entry name" value="HEMIN IMPORT ATP-BINDING PROTEIN HMUV"/>
    <property type="match status" value="1"/>
</dbReference>
<evidence type="ECO:0000259" key="5">
    <source>
        <dbReference type="PROSITE" id="PS50893"/>
    </source>
</evidence>
<dbReference type="OrthoDB" id="9799337at2"/>
<dbReference type="PROSITE" id="PS00211">
    <property type="entry name" value="ABC_TRANSPORTER_1"/>
    <property type="match status" value="1"/>
</dbReference>
<organism evidence="6 7">
    <name type="scientific">Clostridium frigidicarnis</name>
    <dbReference type="NCBI Taxonomy" id="84698"/>
    <lineage>
        <taxon>Bacteria</taxon>
        <taxon>Bacillati</taxon>
        <taxon>Bacillota</taxon>
        <taxon>Clostridia</taxon>
        <taxon>Eubacteriales</taxon>
        <taxon>Clostridiaceae</taxon>
        <taxon>Clostridium</taxon>
    </lineage>
</organism>
<dbReference type="FunFam" id="3.40.50.300:FF:000134">
    <property type="entry name" value="Iron-enterobactin ABC transporter ATP-binding protein"/>
    <property type="match status" value="1"/>
</dbReference>
<keyword evidence="2" id="KW-0547">Nucleotide-binding</keyword>
<dbReference type="GO" id="GO:0016887">
    <property type="term" value="F:ATP hydrolysis activity"/>
    <property type="evidence" value="ECO:0007669"/>
    <property type="project" value="InterPro"/>
</dbReference>
<dbReference type="InterPro" id="IPR017871">
    <property type="entry name" value="ABC_transporter-like_CS"/>
</dbReference>
<accession>A0A1I0VJ52</accession>
<dbReference type="InterPro" id="IPR003593">
    <property type="entry name" value="AAA+_ATPase"/>
</dbReference>
<dbReference type="InterPro" id="IPR003439">
    <property type="entry name" value="ABC_transporter-like_ATP-bd"/>
</dbReference>
<dbReference type="InterPro" id="IPR027417">
    <property type="entry name" value="P-loop_NTPase"/>
</dbReference>
<evidence type="ECO:0000256" key="2">
    <source>
        <dbReference type="ARBA" id="ARBA00022741"/>
    </source>
</evidence>
<keyword evidence="4" id="KW-1278">Translocase</keyword>
<evidence type="ECO:0000256" key="3">
    <source>
        <dbReference type="ARBA" id="ARBA00022840"/>
    </source>
</evidence>
<reference evidence="6 7" key="1">
    <citation type="submission" date="2016-10" db="EMBL/GenBank/DDBJ databases">
        <authorList>
            <person name="de Groot N.N."/>
        </authorList>
    </citation>
    <scope>NUCLEOTIDE SEQUENCE [LARGE SCALE GENOMIC DNA]</scope>
    <source>
        <strain evidence="6 7">DSM 12271</strain>
    </source>
</reference>
<name>A0A1I0VJ52_9CLOT</name>
<dbReference type="STRING" id="84698.SAMN04488528_1002112"/>
<evidence type="ECO:0000313" key="7">
    <source>
        <dbReference type="Proteomes" id="UP000198619"/>
    </source>
</evidence>
<keyword evidence="1" id="KW-0813">Transport</keyword>
<dbReference type="SMART" id="SM00382">
    <property type="entry name" value="AAA"/>
    <property type="match status" value="1"/>
</dbReference>